<sequence>MLRGLFLTLLCGAAVALSDPNLDQHWQLWKKKHYKSYSTEVEEMGRREIWERNLQLISLHNLEASMDIHTYDLAMNHMGDLTREEILDMMAGTRVPSHLKKRSSFVSFAGVQVPDSVDWREKGYVTNVKQQGACGSCWAFSAAGALEGQLMRTTGQLVSLSPQNLVDCSSKYGNKGCHGGFMSRAFQYVIDNGGIDSDASYPYNGMDGQCKYNPSDRAANCTSYSFLPEGNEEALKTAVATIGPVSVAIDATRPQFILYRSGVYYDPSCTKNVNHGVLVVGYGTLNGEDYWLVKNSWGTGFGDGGYIRMARNKGNMCGIASYCCYPIM</sequence>
<dbReference type="OMA" id="KSNPNQM"/>
<dbReference type="Bgee" id="ENSAMXG00000030026">
    <property type="expression patterns" value="Expressed in pharyngeal gill and 14 other cell types or tissues"/>
</dbReference>
<dbReference type="FunCoup" id="A0A3B1J384">
    <property type="interactions" value="227"/>
</dbReference>
<dbReference type="PROSITE" id="PS00139">
    <property type="entry name" value="THIOL_PROTEASE_CYS"/>
    <property type="match status" value="1"/>
</dbReference>
<dbReference type="SUPFAM" id="SSF54001">
    <property type="entry name" value="Cysteine proteinases"/>
    <property type="match status" value="1"/>
</dbReference>
<keyword evidence="4" id="KW-0788">Thiol protease</keyword>
<evidence type="ECO:0000256" key="7">
    <source>
        <dbReference type="SAM" id="SignalP"/>
    </source>
</evidence>
<dbReference type="KEGG" id="amex:103044830"/>
<dbReference type="PROSITE" id="PS00640">
    <property type="entry name" value="THIOL_PROTEASE_ASN"/>
    <property type="match status" value="1"/>
</dbReference>
<name>A0A3B1J384_ASTMX</name>
<evidence type="ECO:0000259" key="8">
    <source>
        <dbReference type="SMART" id="SM00645"/>
    </source>
</evidence>
<dbReference type="Gene3D" id="3.90.70.10">
    <property type="entry name" value="Cysteine proteinases"/>
    <property type="match status" value="1"/>
</dbReference>
<keyword evidence="11" id="KW-1185">Reference proteome</keyword>
<evidence type="ECO:0000256" key="1">
    <source>
        <dbReference type="ARBA" id="ARBA00008455"/>
    </source>
</evidence>
<dbReference type="InterPro" id="IPR013201">
    <property type="entry name" value="Prot_inhib_I29"/>
</dbReference>
<dbReference type="Pfam" id="PF00112">
    <property type="entry name" value="Peptidase_C1"/>
    <property type="match status" value="1"/>
</dbReference>
<keyword evidence="5" id="KW-0865">Zymogen</keyword>
<evidence type="ECO:0000256" key="3">
    <source>
        <dbReference type="ARBA" id="ARBA00022801"/>
    </source>
</evidence>
<dbReference type="OrthoDB" id="190265at2759"/>
<dbReference type="InParanoid" id="A0A3B1J384"/>
<reference evidence="10" key="4">
    <citation type="submission" date="2025-09" db="UniProtKB">
        <authorList>
            <consortium name="Ensembl"/>
        </authorList>
    </citation>
    <scope>IDENTIFICATION</scope>
</reference>
<keyword evidence="7" id="KW-0732">Signal</keyword>
<dbReference type="Pfam" id="PF08246">
    <property type="entry name" value="Inhibitor_I29"/>
    <property type="match status" value="1"/>
</dbReference>
<proteinExistence type="inferred from homology"/>
<reference evidence="11" key="1">
    <citation type="submission" date="2013-03" db="EMBL/GenBank/DDBJ databases">
        <authorList>
            <person name="Jeffery W."/>
            <person name="Warren W."/>
            <person name="Wilson R.K."/>
        </authorList>
    </citation>
    <scope>NUCLEOTIDE SEQUENCE</scope>
    <source>
        <strain evidence="11">female</strain>
    </source>
</reference>
<dbReference type="GO" id="GO:0006508">
    <property type="term" value="P:proteolysis"/>
    <property type="evidence" value="ECO:0007669"/>
    <property type="project" value="UniProtKB-KW"/>
</dbReference>
<dbReference type="PRINTS" id="PR00705">
    <property type="entry name" value="PAPAIN"/>
</dbReference>
<dbReference type="SMART" id="SM00848">
    <property type="entry name" value="Inhibitor_I29"/>
    <property type="match status" value="1"/>
</dbReference>
<dbReference type="FunFam" id="3.90.70.10:FF:000006">
    <property type="entry name" value="Cathepsin S"/>
    <property type="match status" value="1"/>
</dbReference>
<keyword evidence="6" id="KW-1015">Disulfide bond</keyword>
<dbReference type="GeneTree" id="ENSGT00940000155176"/>
<dbReference type="SMART" id="SM00645">
    <property type="entry name" value="Pept_C1"/>
    <property type="match status" value="1"/>
</dbReference>
<keyword evidence="2" id="KW-0645">Protease</keyword>
<dbReference type="Proteomes" id="UP000018467">
    <property type="component" value="Unassembled WGS sequence"/>
</dbReference>
<dbReference type="AlphaFoldDB" id="A0A3B1J384"/>
<evidence type="ECO:0000256" key="6">
    <source>
        <dbReference type="ARBA" id="ARBA00023157"/>
    </source>
</evidence>
<dbReference type="GO" id="GO:0008234">
    <property type="term" value="F:cysteine-type peptidase activity"/>
    <property type="evidence" value="ECO:0007669"/>
    <property type="project" value="UniProtKB-KW"/>
</dbReference>
<dbReference type="PROSITE" id="PS00639">
    <property type="entry name" value="THIOL_PROTEASE_HIS"/>
    <property type="match status" value="1"/>
</dbReference>
<dbReference type="InterPro" id="IPR013128">
    <property type="entry name" value="Peptidase_C1A"/>
</dbReference>
<dbReference type="InterPro" id="IPR038765">
    <property type="entry name" value="Papain-like_cys_pep_sf"/>
</dbReference>
<dbReference type="Ensembl" id="ENSAMXT00000042376.1">
    <property type="protein sequence ID" value="ENSAMXP00000035804.1"/>
    <property type="gene ID" value="ENSAMXG00000030026.1"/>
</dbReference>
<evidence type="ECO:0000313" key="10">
    <source>
        <dbReference type="Ensembl" id="ENSAMXP00000035804.1"/>
    </source>
</evidence>
<feature type="signal peptide" evidence="7">
    <location>
        <begin position="1"/>
        <end position="18"/>
    </location>
</feature>
<dbReference type="STRING" id="7994.ENSAMXP00000035804"/>
<feature type="chain" id="PRO_5018594198" evidence="7">
    <location>
        <begin position="19"/>
        <end position="328"/>
    </location>
</feature>
<organism evidence="10 11">
    <name type="scientific">Astyanax mexicanus</name>
    <name type="common">Blind cave fish</name>
    <name type="synonym">Astyanax fasciatus mexicanus</name>
    <dbReference type="NCBI Taxonomy" id="7994"/>
    <lineage>
        <taxon>Eukaryota</taxon>
        <taxon>Metazoa</taxon>
        <taxon>Chordata</taxon>
        <taxon>Craniata</taxon>
        <taxon>Vertebrata</taxon>
        <taxon>Euteleostomi</taxon>
        <taxon>Actinopterygii</taxon>
        <taxon>Neopterygii</taxon>
        <taxon>Teleostei</taxon>
        <taxon>Ostariophysi</taxon>
        <taxon>Characiformes</taxon>
        <taxon>Characoidei</taxon>
        <taxon>Acestrorhamphidae</taxon>
        <taxon>Acestrorhamphinae</taxon>
        <taxon>Astyanax</taxon>
    </lineage>
</organism>
<comment type="similarity">
    <text evidence="1">Belongs to the peptidase C1 family.</text>
</comment>
<evidence type="ECO:0000256" key="4">
    <source>
        <dbReference type="ARBA" id="ARBA00022807"/>
    </source>
</evidence>
<feature type="domain" description="Peptidase C1A papain C-terminal" evidence="8">
    <location>
        <begin position="113"/>
        <end position="327"/>
    </location>
</feature>
<dbReference type="CDD" id="cd02248">
    <property type="entry name" value="Peptidase_C1A"/>
    <property type="match status" value="1"/>
</dbReference>
<dbReference type="InterPro" id="IPR025660">
    <property type="entry name" value="Pept_his_AS"/>
</dbReference>
<evidence type="ECO:0000256" key="5">
    <source>
        <dbReference type="ARBA" id="ARBA00023145"/>
    </source>
</evidence>
<feature type="domain" description="Cathepsin propeptide inhibitor" evidence="9">
    <location>
        <begin position="26"/>
        <end position="86"/>
    </location>
</feature>
<keyword evidence="3" id="KW-0378">Hydrolase</keyword>
<evidence type="ECO:0000313" key="11">
    <source>
        <dbReference type="Proteomes" id="UP000018467"/>
    </source>
</evidence>
<protein>
    <submittedName>
        <fullName evidence="10">Cathepsin S, ortholog 2, tandem duplicate 2</fullName>
    </submittedName>
</protein>
<reference evidence="11" key="2">
    <citation type="journal article" date="2014" name="Nat. Commun.">
        <title>The cavefish genome reveals candidate genes for eye loss.</title>
        <authorList>
            <person name="McGaugh S.E."/>
            <person name="Gross J.B."/>
            <person name="Aken B."/>
            <person name="Blin M."/>
            <person name="Borowsky R."/>
            <person name="Chalopin D."/>
            <person name="Hinaux H."/>
            <person name="Jeffery W.R."/>
            <person name="Keene A."/>
            <person name="Ma L."/>
            <person name="Minx P."/>
            <person name="Murphy D."/>
            <person name="O'Quin K.E."/>
            <person name="Retaux S."/>
            <person name="Rohner N."/>
            <person name="Searle S.M."/>
            <person name="Stahl B.A."/>
            <person name="Tabin C."/>
            <person name="Volff J.N."/>
            <person name="Yoshizawa M."/>
            <person name="Warren W.C."/>
        </authorList>
    </citation>
    <scope>NUCLEOTIDE SEQUENCE [LARGE SCALE GENOMIC DNA]</scope>
    <source>
        <strain evidence="11">female</strain>
    </source>
</reference>
<evidence type="ECO:0000259" key="9">
    <source>
        <dbReference type="SMART" id="SM00848"/>
    </source>
</evidence>
<dbReference type="InterPro" id="IPR000169">
    <property type="entry name" value="Pept_cys_AS"/>
</dbReference>
<dbReference type="InterPro" id="IPR039417">
    <property type="entry name" value="Peptidase_C1A_papain-like"/>
</dbReference>
<accession>A0A3B1J384</accession>
<dbReference type="GeneID" id="103044830"/>
<evidence type="ECO:0000256" key="2">
    <source>
        <dbReference type="ARBA" id="ARBA00022670"/>
    </source>
</evidence>
<dbReference type="InterPro" id="IPR000668">
    <property type="entry name" value="Peptidase_C1A_C"/>
</dbReference>
<reference evidence="10" key="3">
    <citation type="submission" date="2025-08" db="UniProtKB">
        <authorList>
            <consortium name="Ensembl"/>
        </authorList>
    </citation>
    <scope>IDENTIFICATION</scope>
</reference>
<dbReference type="PANTHER" id="PTHR12411">
    <property type="entry name" value="CYSTEINE PROTEASE FAMILY C1-RELATED"/>
    <property type="match status" value="1"/>
</dbReference>
<dbReference type="InterPro" id="IPR025661">
    <property type="entry name" value="Pept_asp_AS"/>
</dbReference>